<accession>A0A9E7HEI5</accession>
<organism evidence="8 9">
    <name type="scientific">Musa troglodytarum</name>
    <name type="common">fe'i banana</name>
    <dbReference type="NCBI Taxonomy" id="320322"/>
    <lineage>
        <taxon>Eukaryota</taxon>
        <taxon>Viridiplantae</taxon>
        <taxon>Streptophyta</taxon>
        <taxon>Embryophyta</taxon>
        <taxon>Tracheophyta</taxon>
        <taxon>Spermatophyta</taxon>
        <taxon>Magnoliopsida</taxon>
        <taxon>Liliopsida</taxon>
        <taxon>Zingiberales</taxon>
        <taxon>Musaceae</taxon>
        <taxon>Musa</taxon>
    </lineage>
</organism>
<dbReference type="OrthoDB" id="49610at2759"/>
<proteinExistence type="predicted"/>
<dbReference type="InterPro" id="IPR044808">
    <property type="entry name" value="ERF_plant"/>
</dbReference>
<dbReference type="PANTHER" id="PTHR31190:SF181">
    <property type="entry name" value="OS02G0764700 PROTEIN"/>
    <property type="match status" value="1"/>
</dbReference>
<name>A0A9E7HEI5_9LILI</name>
<evidence type="ECO:0000259" key="7">
    <source>
        <dbReference type="PROSITE" id="PS51032"/>
    </source>
</evidence>
<dbReference type="AlphaFoldDB" id="A0A9E7HEI5"/>
<dbReference type="GO" id="GO:0009873">
    <property type="term" value="P:ethylene-activated signaling pathway"/>
    <property type="evidence" value="ECO:0007669"/>
    <property type="project" value="InterPro"/>
</dbReference>
<feature type="compositionally biased region" description="Basic residues" evidence="6">
    <location>
        <begin position="9"/>
        <end position="18"/>
    </location>
</feature>
<dbReference type="PANTHER" id="PTHR31190">
    <property type="entry name" value="DNA-BINDING DOMAIN"/>
    <property type="match status" value="1"/>
</dbReference>
<dbReference type="Proteomes" id="UP001055439">
    <property type="component" value="Chromosome 8"/>
</dbReference>
<keyword evidence="4" id="KW-0804">Transcription</keyword>
<gene>
    <name evidence="8" type="ORF">MUK42_07052</name>
</gene>
<feature type="compositionally biased region" description="Low complexity" evidence="6">
    <location>
        <begin position="41"/>
        <end position="58"/>
    </location>
</feature>
<dbReference type="GO" id="GO:0003677">
    <property type="term" value="F:DNA binding"/>
    <property type="evidence" value="ECO:0007669"/>
    <property type="project" value="UniProtKB-KW"/>
</dbReference>
<evidence type="ECO:0000256" key="1">
    <source>
        <dbReference type="ARBA" id="ARBA00004123"/>
    </source>
</evidence>
<evidence type="ECO:0000256" key="5">
    <source>
        <dbReference type="ARBA" id="ARBA00023242"/>
    </source>
</evidence>
<protein>
    <submittedName>
        <fullName evidence="8">AP2</fullName>
    </submittedName>
</protein>
<dbReference type="GO" id="GO:0005634">
    <property type="term" value="C:nucleus"/>
    <property type="evidence" value="ECO:0007669"/>
    <property type="project" value="UniProtKB-SubCell"/>
</dbReference>
<keyword evidence="2" id="KW-0805">Transcription regulation</keyword>
<dbReference type="SMART" id="SM00380">
    <property type="entry name" value="AP2"/>
    <property type="match status" value="1"/>
</dbReference>
<dbReference type="InterPro" id="IPR001471">
    <property type="entry name" value="AP2/ERF_dom"/>
</dbReference>
<evidence type="ECO:0000313" key="8">
    <source>
        <dbReference type="EMBL" id="URE28569.1"/>
    </source>
</evidence>
<dbReference type="InterPro" id="IPR036955">
    <property type="entry name" value="AP2/ERF_dom_sf"/>
</dbReference>
<dbReference type="PRINTS" id="PR00367">
    <property type="entry name" value="ETHRSPELEMNT"/>
</dbReference>
<dbReference type="Gene3D" id="3.30.730.10">
    <property type="entry name" value="AP2/ERF domain"/>
    <property type="match status" value="1"/>
</dbReference>
<evidence type="ECO:0000256" key="2">
    <source>
        <dbReference type="ARBA" id="ARBA00023015"/>
    </source>
</evidence>
<dbReference type="InterPro" id="IPR016177">
    <property type="entry name" value="DNA-bd_dom_sf"/>
</dbReference>
<dbReference type="EMBL" id="CP097510">
    <property type="protein sequence ID" value="URE28569.1"/>
    <property type="molecule type" value="Genomic_DNA"/>
</dbReference>
<dbReference type="SUPFAM" id="SSF54171">
    <property type="entry name" value="DNA-binding domain"/>
    <property type="match status" value="1"/>
</dbReference>
<evidence type="ECO:0000256" key="3">
    <source>
        <dbReference type="ARBA" id="ARBA00023125"/>
    </source>
</evidence>
<feature type="compositionally biased region" description="Low complexity" evidence="6">
    <location>
        <begin position="19"/>
        <end position="33"/>
    </location>
</feature>
<comment type="subcellular location">
    <subcellularLocation>
        <location evidence="1">Nucleus</location>
    </subcellularLocation>
</comment>
<keyword evidence="5" id="KW-0539">Nucleus</keyword>
<keyword evidence="9" id="KW-1185">Reference proteome</keyword>
<reference evidence="8" key="1">
    <citation type="submission" date="2022-05" db="EMBL/GenBank/DDBJ databases">
        <title>The Musa troglodytarum L. genome provides insights into the mechanism of non-climacteric behaviour and enrichment of carotenoids.</title>
        <authorList>
            <person name="Wang J."/>
        </authorList>
    </citation>
    <scope>NUCLEOTIDE SEQUENCE</scope>
    <source>
        <tissue evidence="8">Leaf</tissue>
    </source>
</reference>
<feature type="region of interest" description="Disordered" evidence="6">
    <location>
        <begin position="1"/>
        <end position="62"/>
    </location>
</feature>
<evidence type="ECO:0000256" key="4">
    <source>
        <dbReference type="ARBA" id="ARBA00023163"/>
    </source>
</evidence>
<evidence type="ECO:0000313" key="9">
    <source>
        <dbReference type="Proteomes" id="UP001055439"/>
    </source>
</evidence>
<evidence type="ECO:0000256" key="6">
    <source>
        <dbReference type="SAM" id="MobiDB-lite"/>
    </source>
</evidence>
<dbReference type="PROSITE" id="PS51032">
    <property type="entry name" value="AP2_ERF"/>
    <property type="match status" value="1"/>
</dbReference>
<sequence>CRAAASGSRHPHACRASRRPPSSSPRSLTSTPATPLPPPSSHSLTPAVRAASKGASKASRYRGVRQRSWGKWAAEIRDPKRAARKWLGTYDRAAVEFRGARAKLNFPPLDNTPS</sequence>
<keyword evidence="3" id="KW-0238">DNA-binding</keyword>
<dbReference type="CDD" id="cd00018">
    <property type="entry name" value="AP2"/>
    <property type="match status" value="1"/>
</dbReference>
<feature type="domain" description="AP2/ERF" evidence="7">
    <location>
        <begin position="60"/>
        <end position="107"/>
    </location>
</feature>
<dbReference type="GO" id="GO:0003700">
    <property type="term" value="F:DNA-binding transcription factor activity"/>
    <property type="evidence" value="ECO:0007669"/>
    <property type="project" value="InterPro"/>
</dbReference>
<feature type="non-terminal residue" evidence="8">
    <location>
        <position position="1"/>
    </location>
</feature>